<dbReference type="InterPro" id="IPR001034">
    <property type="entry name" value="DeoR_HTH"/>
</dbReference>
<evidence type="ECO:0000256" key="3">
    <source>
        <dbReference type="ARBA" id="ARBA00023163"/>
    </source>
</evidence>
<feature type="domain" description="HTH deoR-type" evidence="4">
    <location>
        <begin position="3"/>
        <end position="58"/>
    </location>
</feature>
<dbReference type="PANTHER" id="PTHR30363">
    <property type="entry name" value="HTH-TYPE TRANSCRIPTIONAL REGULATOR SRLR-RELATED"/>
    <property type="match status" value="1"/>
</dbReference>
<dbReference type="Gene3D" id="3.40.50.1360">
    <property type="match status" value="1"/>
</dbReference>
<dbReference type="Pfam" id="PF08220">
    <property type="entry name" value="HTH_DeoR"/>
    <property type="match status" value="1"/>
</dbReference>
<name>A0A1G6KI24_9FIRM</name>
<reference evidence="5 7" key="2">
    <citation type="submission" date="2018-04" db="EMBL/GenBank/DDBJ databases">
        <title>Subsurface microbial communities from deep shales in Ohio and West Virginia, USA.</title>
        <authorList>
            <person name="Wrighton K."/>
        </authorList>
    </citation>
    <scope>NUCLEOTIDE SEQUENCE [LARGE SCALE GENOMIC DNA]</scope>
    <source>
        <strain evidence="5 7">MSL28</strain>
    </source>
</reference>
<evidence type="ECO:0000256" key="2">
    <source>
        <dbReference type="ARBA" id="ARBA00023125"/>
    </source>
</evidence>
<dbReference type="PANTHER" id="PTHR30363:SF44">
    <property type="entry name" value="AGA OPERON TRANSCRIPTIONAL REPRESSOR-RELATED"/>
    <property type="match status" value="1"/>
</dbReference>
<evidence type="ECO:0000313" key="8">
    <source>
        <dbReference type="Proteomes" id="UP000324896"/>
    </source>
</evidence>
<evidence type="ECO:0000313" key="7">
    <source>
        <dbReference type="Proteomes" id="UP000247389"/>
    </source>
</evidence>
<dbReference type="Proteomes" id="UP000247389">
    <property type="component" value="Unassembled WGS sequence"/>
</dbReference>
<reference evidence="6 8" key="1">
    <citation type="submission" date="2016-10" db="EMBL/GenBank/DDBJ databases">
        <authorList>
            <person name="Varghese N."/>
            <person name="Submissions S."/>
        </authorList>
    </citation>
    <scope>NUCLEOTIDE SEQUENCE [LARGE SCALE GENOMIC DNA]</scope>
    <source>
        <strain evidence="6 8">WG10</strain>
    </source>
</reference>
<dbReference type="SUPFAM" id="SSF46785">
    <property type="entry name" value="Winged helix' DNA-binding domain"/>
    <property type="match status" value="1"/>
</dbReference>
<evidence type="ECO:0000313" key="6">
    <source>
        <dbReference type="EMBL" id="SDC29966.1"/>
    </source>
</evidence>
<dbReference type="PRINTS" id="PR00037">
    <property type="entry name" value="HTHLACR"/>
</dbReference>
<dbReference type="InterPro" id="IPR018356">
    <property type="entry name" value="Tscrpt_reg_HTH_DeoR_CS"/>
</dbReference>
<keyword evidence="2 6" id="KW-0238">DNA-binding</keyword>
<dbReference type="SMART" id="SM01134">
    <property type="entry name" value="DeoRC"/>
    <property type="match status" value="1"/>
</dbReference>
<evidence type="ECO:0000256" key="1">
    <source>
        <dbReference type="ARBA" id="ARBA00023015"/>
    </source>
</evidence>
<evidence type="ECO:0000313" key="5">
    <source>
        <dbReference type="EMBL" id="PXV62570.1"/>
    </source>
</evidence>
<proteinExistence type="predicted"/>
<dbReference type="InterPro" id="IPR014036">
    <property type="entry name" value="DeoR-like_C"/>
</dbReference>
<organism evidence="6 8">
    <name type="scientific">Halanaerobium congolense</name>
    <dbReference type="NCBI Taxonomy" id="54121"/>
    <lineage>
        <taxon>Bacteria</taxon>
        <taxon>Bacillati</taxon>
        <taxon>Bacillota</taxon>
        <taxon>Clostridia</taxon>
        <taxon>Halanaerobiales</taxon>
        <taxon>Halanaerobiaceae</taxon>
        <taxon>Halanaerobium</taxon>
    </lineage>
</organism>
<dbReference type="InterPro" id="IPR036390">
    <property type="entry name" value="WH_DNA-bd_sf"/>
</dbReference>
<keyword evidence="1" id="KW-0805">Transcription regulation</keyword>
<evidence type="ECO:0000259" key="4">
    <source>
        <dbReference type="PROSITE" id="PS51000"/>
    </source>
</evidence>
<dbReference type="RefSeq" id="WP_110301197.1">
    <property type="nucleotide sequence ID" value="NZ_FMYT01000004.1"/>
</dbReference>
<dbReference type="PROSITE" id="PS00894">
    <property type="entry name" value="HTH_DEOR_1"/>
    <property type="match status" value="1"/>
</dbReference>
<accession>A0A1G6KI24</accession>
<dbReference type="PROSITE" id="PS51000">
    <property type="entry name" value="HTH_DEOR_2"/>
    <property type="match status" value="1"/>
</dbReference>
<dbReference type="Pfam" id="PF00455">
    <property type="entry name" value="DeoRC"/>
    <property type="match status" value="1"/>
</dbReference>
<dbReference type="EMBL" id="QICM01000032">
    <property type="protein sequence ID" value="PXV62570.1"/>
    <property type="molecule type" value="Genomic_DNA"/>
</dbReference>
<dbReference type="GO" id="GO:0003700">
    <property type="term" value="F:DNA-binding transcription factor activity"/>
    <property type="evidence" value="ECO:0007669"/>
    <property type="project" value="InterPro"/>
</dbReference>
<dbReference type="EMBL" id="FMYT01000004">
    <property type="protein sequence ID" value="SDC29966.1"/>
    <property type="molecule type" value="Genomic_DNA"/>
</dbReference>
<dbReference type="Gene3D" id="1.10.10.10">
    <property type="entry name" value="Winged helix-like DNA-binding domain superfamily/Winged helix DNA-binding domain"/>
    <property type="match status" value="1"/>
</dbReference>
<dbReference type="Proteomes" id="UP000324896">
    <property type="component" value="Unassembled WGS sequence"/>
</dbReference>
<dbReference type="InterPro" id="IPR037171">
    <property type="entry name" value="NagB/RpiA_transferase-like"/>
</dbReference>
<dbReference type="SUPFAM" id="SSF100950">
    <property type="entry name" value="NagB/RpiA/CoA transferase-like"/>
    <property type="match status" value="1"/>
</dbReference>
<dbReference type="InterPro" id="IPR036388">
    <property type="entry name" value="WH-like_DNA-bd_sf"/>
</dbReference>
<keyword evidence="3" id="KW-0804">Transcription</keyword>
<protein>
    <submittedName>
        <fullName evidence="6">DNA-binding transcriptional regulator of sugar metabolism, DeoR/GlpR family</fullName>
    </submittedName>
    <submittedName>
        <fullName evidence="5">DeoR family transcriptional regulator</fullName>
    </submittedName>
</protein>
<dbReference type="GO" id="GO:0003677">
    <property type="term" value="F:DNA binding"/>
    <property type="evidence" value="ECO:0007669"/>
    <property type="project" value="UniProtKB-KW"/>
</dbReference>
<dbReference type="InterPro" id="IPR050313">
    <property type="entry name" value="Carb_Metab_HTH_regulators"/>
</dbReference>
<dbReference type="AlphaFoldDB" id="A0A1G6KI24"/>
<sequence>MLAEERRQKIIEKINIEGTVHVSDLSEELDVTEETIRRDLDVLDQKNQLSRTHGGAVAVENNSKAELSFNVRENRLKKYKMEIAKKALNLIEEGETIFLDASTTAMYLARELSSYNNLTVITNSIKIMLELIDEDNITVISTGGTLRANSFSFVGPLANETVKKYFADKIFASCKGISIQHGATDSNELEIEVKENMIKQAKEIIIIADHCKLNNVGLAKFVEFDQISKIITDNDADIREIDKFETAGVKII</sequence>
<dbReference type="SMART" id="SM00420">
    <property type="entry name" value="HTH_DEOR"/>
    <property type="match status" value="1"/>
</dbReference>
<gene>
    <name evidence="5" type="ORF">C8C78_13228</name>
    <name evidence="6" type="ORF">SAMN04488597_104109</name>
</gene>